<evidence type="ECO:0000313" key="1">
    <source>
        <dbReference type="EMBL" id="GAA4692727.1"/>
    </source>
</evidence>
<proteinExistence type="predicted"/>
<keyword evidence="2" id="KW-1185">Reference proteome</keyword>
<name>A0ABP8WPB7_9ACTN</name>
<comment type="caution">
    <text evidence="1">The sequence shown here is derived from an EMBL/GenBank/DDBJ whole genome shotgun (WGS) entry which is preliminary data.</text>
</comment>
<dbReference type="EMBL" id="BAABKM010000001">
    <property type="protein sequence ID" value="GAA4692727.1"/>
    <property type="molecule type" value="Genomic_DNA"/>
</dbReference>
<evidence type="ECO:0000313" key="2">
    <source>
        <dbReference type="Proteomes" id="UP001499974"/>
    </source>
</evidence>
<reference evidence="2" key="1">
    <citation type="journal article" date="2019" name="Int. J. Syst. Evol. Microbiol.">
        <title>The Global Catalogue of Microorganisms (GCM) 10K type strain sequencing project: providing services to taxonomists for standard genome sequencing and annotation.</title>
        <authorList>
            <consortium name="The Broad Institute Genomics Platform"/>
            <consortium name="The Broad Institute Genome Sequencing Center for Infectious Disease"/>
            <person name="Wu L."/>
            <person name="Ma J."/>
        </authorList>
    </citation>
    <scope>NUCLEOTIDE SEQUENCE [LARGE SCALE GENOMIC DNA]</scope>
    <source>
        <strain evidence="2">JCM 18531</strain>
    </source>
</reference>
<dbReference type="RefSeq" id="WP_345518835.1">
    <property type="nucleotide sequence ID" value="NZ_BAABKM010000001.1"/>
</dbReference>
<protein>
    <submittedName>
        <fullName evidence="1">Uncharacterized protein</fullName>
    </submittedName>
</protein>
<accession>A0ABP8WPB7</accession>
<gene>
    <name evidence="1" type="ORF">GCM10023349_04720</name>
</gene>
<organism evidence="1 2">
    <name type="scientific">Nocardioides conyzicola</name>
    <dbReference type="NCBI Taxonomy" id="1651781"/>
    <lineage>
        <taxon>Bacteria</taxon>
        <taxon>Bacillati</taxon>
        <taxon>Actinomycetota</taxon>
        <taxon>Actinomycetes</taxon>
        <taxon>Propionibacteriales</taxon>
        <taxon>Nocardioidaceae</taxon>
        <taxon>Nocardioides</taxon>
    </lineage>
</organism>
<dbReference type="Proteomes" id="UP001499974">
    <property type="component" value="Unassembled WGS sequence"/>
</dbReference>
<sequence>MNSNKLWMTAQIPSGFGMPMSGHAFGAGMTDGTTTAVSRERVADIAGIKGAAKADRVLTQSYLPGNSVWRPPTC</sequence>